<protein>
    <submittedName>
        <fullName evidence="1">Uncharacterized protein</fullName>
    </submittedName>
</protein>
<organism evidence="1">
    <name type="scientific">marine sediment metagenome</name>
    <dbReference type="NCBI Taxonomy" id="412755"/>
    <lineage>
        <taxon>unclassified sequences</taxon>
        <taxon>metagenomes</taxon>
        <taxon>ecological metagenomes</taxon>
    </lineage>
</organism>
<proteinExistence type="predicted"/>
<dbReference type="EMBL" id="LAZR01000084">
    <property type="protein sequence ID" value="KKN93649.1"/>
    <property type="molecule type" value="Genomic_DNA"/>
</dbReference>
<reference evidence="1" key="1">
    <citation type="journal article" date="2015" name="Nature">
        <title>Complex archaea that bridge the gap between prokaryotes and eukaryotes.</title>
        <authorList>
            <person name="Spang A."/>
            <person name="Saw J.H."/>
            <person name="Jorgensen S.L."/>
            <person name="Zaremba-Niedzwiedzka K."/>
            <person name="Martijn J."/>
            <person name="Lind A.E."/>
            <person name="van Eijk R."/>
            <person name="Schleper C."/>
            <person name="Guy L."/>
            <person name="Ettema T.J."/>
        </authorList>
    </citation>
    <scope>NUCLEOTIDE SEQUENCE</scope>
</reference>
<name>A0A0F9UPS9_9ZZZZ</name>
<dbReference type="AlphaFoldDB" id="A0A0F9UPS9"/>
<evidence type="ECO:0000313" key="1">
    <source>
        <dbReference type="EMBL" id="KKN93649.1"/>
    </source>
</evidence>
<comment type="caution">
    <text evidence="1">The sequence shown here is derived from an EMBL/GenBank/DDBJ whole genome shotgun (WGS) entry which is preliminary data.</text>
</comment>
<sequence>MFVSDDQCLLCSAGKTPIRRHWCTDSQVVVGLLLLQYKFVGGNIHSSTLRNALMSSPLDMSPSRATKTMKALREGNTARCVGCYDPKCLNFICTHECDHDLNKCKKSCRHSCLFDGCEHLCIECSEKCEETHSYFISLVDVLDPRRSKIWISPIGLQYLDYKMENLVQKRVEMPLEYEGLLAENAI</sequence>
<gene>
    <name evidence="1" type="ORF">LCGC14_0194810</name>
</gene>
<accession>A0A0F9UPS9</accession>